<gene>
    <name evidence="1" type="primary">raiA</name>
    <name evidence="1" type="ORF">AHMF7605_20035</name>
</gene>
<dbReference type="InterPro" id="IPR003489">
    <property type="entry name" value="RHF/RaiA"/>
</dbReference>
<proteinExistence type="predicted"/>
<dbReference type="SUPFAM" id="SSF69754">
    <property type="entry name" value="Ribosome binding protein Y (YfiA homologue)"/>
    <property type="match status" value="1"/>
</dbReference>
<dbReference type="NCBIfam" id="TIGR00741">
    <property type="entry name" value="yfiA"/>
    <property type="match status" value="1"/>
</dbReference>
<reference evidence="1 2" key="1">
    <citation type="submission" date="2018-03" db="EMBL/GenBank/DDBJ databases">
        <title>Adhaeribacter sp. HMF7605 Genome sequencing and assembly.</title>
        <authorList>
            <person name="Kang H."/>
            <person name="Kang J."/>
            <person name="Cha I."/>
            <person name="Kim H."/>
            <person name="Joh K."/>
        </authorList>
    </citation>
    <scope>NUCLEOTIDE SEQUENCE [LARGE SCALE GENOMIC DNA]</scope>
    <source>
        <strain evidence="1 2">HMF7605</strain>
    </source>
</reference>
<sequence length="99" mass="11471">MKLQINAVNFDARTQLQDFIQQKVNKLETFYDRIIEGEVFLKLGNNNQIANKIVEIKLFVPGSTLFTKEEADSFETATDKALDSMTRQLKKYKDKITTH</sequence>
<evidence type="ECO:0000313" key="1">
    <source>
        <dbReference type="EMBL" id="PSR55631.1"/>
    </source>
</evidence>
<dbReference type="EMBL" id="PYFT01000001">
    <property type="protein sequence ID" value="PSR55631.1"/>
    <property type="molecule type" value="Genomic_DNA"/>
</dbReference>
<dbReference type="OrthoDB" id="9808702at2"/>
<accession>A0A2T2YJF0</accession>
<dbReference type="Pfam" id="PF02482">
    <property type="entry name" value="Ribosomal_S30AE"/>
    <property type="match status" value="1"/>
</dbReference>
<organism evidence="1 2">
    <name type="scientific">Adhaeribacter arboris</name>
    <dbReference type="NCBI Taxonomy" id="2072846"/>
    <lineage>
        <taxon>Bacteria</taxon>
        <taxon>Pseudomonadati</taxon>
        <taxon>Bacteroidota</taxon>
        <taxon>Cytophagia</taxon>
        <taxon>Cytophagales</taxon>
        <taxon>Hymenobacteraceae</taxon>
        <taxon>Adhaeribacter</taxon>
    </lineage>
</organism>
<dbReference type="Proteomes" id="UP000240357">
    <property type="component" value="Unassembled WGS sequence"/>
</dbReference>
<dbReference type="AlphaFoldDB" id="A0A2T2YJF0"/>
<keyword evidence="2" id="KW-1185">Reference proteome</keyword>
<comment type="caution">
    <text evidence="1">The sequence shown here is derived from an EMBL/GenBank/DDBJ whole genome shotgun (WGS) entry which is preliminary data.</text>
</comment>
<dbReference type="CDD" id="cd00552">
    <property type="entry name" value="RaiA"/>
    <property type="match status" value="1"/>
</dbReference>
<name>A0A2T2YJF0_9BACT</name>
<dbReference type="RefSeq" id="WP_106931811.1">
    <property type="nucleotide sequence ID" value="NZ_PYFT01000001.1"/>
</dbReference>
<evidence type="ECO:0000313" key="2">
    <source>
        <dbReference type="Proteomes" id="UP000240357"/>
    </source>
</evidence>
<dbReference type="InterPro" id="IPR036567">
    <property type="entry name" value="RHF-like"/>
</dbReference>
<dbReference type="Gene3D" id="3.30.160.100">
    <property type="entry name" value="Ribosome hibernation promotion factor-like"/>
    <property type="match status" value="1"/>
</dbReference>
<protein>
    <submittedName>
        <fullName evidence="1">Ribosome-associated translation inhibitor RaiA</fullName>
    </submittedName>
</protein>